<evidence type="ECO:0000259" key="5">
    <source>
        <dbReference type="Pfam" id="PF00107"/>
    </source>
</evidence>
<dbReference type="Gene3D" id="3.90.180.10">
    <property type="entry name" value="Medium-chain alcohol dehydrogenases, catalytic domain"/>
    <property type="match status" value="1"/>
</dbReference>
<feature type="domain" description="Alcohol dehydrogenase-like N-terminal" evidence="6">
    <location>
        <begin position="49"/>
        <end position="107"/>
    </location>
</feature>
<dbReference type="InterPro" id="IPR047122">
    <property type="entry name" value="Trans-enoyl_RdTase-like"/>
</dbReference>
<comment type="similarity">
    <text evidence="1">Belongs to the zinc-containing alcohol dehydrogenase family.</text>
</comment>
<evidence type="ECO:0000259" key="6">
    <source>
        <dbReference type="Pfam" id="PF08240"/>
    </source>
</evidence>
<gene>
    <name evidence="7" type="ORF">EV356DRAFT_444465</name>
</gene>
<organism evidence="7 8">
    <name type="scientific">Viridothelium virens</name>
    <name type="common">Speckled blister lichen</name>
    <name type="synonym">Trypethelium virens</name>
    <dbReference type="NCBI Taxonomy" id="1048519"/>
    <lineage>
        <taxon>Eukaryota</taxon>
        <taxon>Fungi</taxon>
        <taxon>Dikarya</taxon>
        <taxon>Ascomycota</taxon>
        <taxon>Pezizomycotina</taxon>
        <taxon>Dothideomycetes</taxon>
        <taxon>Dothideomycetes incertae sedis</taxon>
        <taxon>Trypetheliales</taxon>
        <taxon>Trypetheliaceae</taxon>
        <taxon>Viridothelium</taxon>
    </lineage>
</organism>
<dbReference type="InterPro" id="IPR013154">
    <property type="entry name" value="ADH-like_N"/>
</dbReference>
<comment type="subunit">
    <text evidence="2">Monomer.</text>
</comment>
<dbReference type="Proteomes" id="UP000800092">
    <property type="component" value="Unassembled WGS sequence"/>
</dbReference>
<feature type="region of interest" description="Disordered" evidence="4">
    <location>
        <begin position="1"/>
        <end position="23"/>
    </location>
</feature>
<evidence type="ECO:0000256" key="2">
    <source>
        <dbReference type="ARBA" id="ARBA00011245"/>
    </source>
</evidence>
<reference evidence="7" key="1">
    <citation type="journal article" date="2020" name="Stud. Mycol.">
        <title>101 Dothideomycetes genomes: a test case for predicting lifestyles and emergence of pathogens.</title>
        <authorList>
            <person name="Haridas S."/>
            <person name="Albert R."/>
            <person name="Binder M."/>
            <person name="Bloem J."/>
            <person name="Labutti K."/>
            <person name="Salamov A."/>
            <person name="Andreopoulos B."/>
            <person name="Baker S."/>
            <person name="Barry K."/>
            <person name="Bills G."/>
            <person name="Bluhm B."/>
            <person name="Cannon C."/>
            <person name="Castanera R."/>
            <person name="Culley D."/>
            <person name="Daum C."/>
            <person name="Ezra D."/>
            <person name="Gonzalez J."/>
            <person name="Henrissat B."/>
            <person name="Kuo A."/>
            <person name="Liang C."/>
            <person name="Lipzen A."/>
            <person name="Lutzoni F."/>
            <person name="Magnuson J."/>
            <person name="Mondo S."/>
            <person name="Nolan M."/>
            <person name="Ohm R."/>
            <person name="Pangilinan J."/>
            <person name="Park H.-J."/>
            <person name="Ramirez L."/>
            <person name="Alfaro M."/>
            <person name="Sun H."/>
            <person name="Tritt A."/>
            <person name="Yoshinaga Y."/>
            <person name="Zwiers L.-H."/>
            <person name="Turgeon B."/>
            <person name="Goodwin S."/>
            <person name="Spatafora J."/>
            <person name="Crous P."/>
            <person name="Grigoriev I."/>
        </authorList>
    </citation>
    <scope>NUCLEOTIDE SEQUENCE</scope>
    <source>
        <strain evidence="7">Tuck. ex Michener</strain>
    </source>
</reference>
<dbReference type="PANTHER" id="PTHR45348">
    <property type="entry name" value="HYPOTHETICAL OXIDOREDUCTASE (EUROFUNG)"/>
    <property type="match status" value="1"/>
</dbReference>
<dbReference type="OrthoDB" id="201656at2759"/>
<evidence type="ECO:0000256" key="4">
    <source>
        <dbReference type="SAM" id="MobiDB-lite"/>
    </source>
</evidence>
<name>A0A6A6HCH9_VIRVR</name>
<dbReference type="EMBL" id="ML991789">
    <property type="protein sequence ID" value="KAF2235826.1"/>
    <property type="molecule type" value="Genomic_DNA"/>
</dbReference>
<feature type="compositionally biased region" description="Basic and acidic residues" evidence="4">
    <location>
        <begin position="1"/>
        <end position="16"/>
    </location>
</feature>
<feature type="domain" description="Alcohol dehydrogenase-like C-terminal" evidence="5">
    <location>
        <begin position="223"/>
        <end position="333"/>
    </location>
</feature>
<dbReference type="CDD" id="cd08249">
    <property type="entry name" value="enoyl_reductase_like"/>
    <property type="match status" value="1"/>
</dbReference>
<evidence type="ECO:0000256" key="3">
    <source>
        <dbReference type="ARBA" id="ARBA00023002"/>
    </source>
</evidence>
<protein>
    <submittedName>
        <fullName evidence="7">Oxidoreductase</fullName>
    </submittedName>
</protein>
<accession>A0A6A6HCH9</accession>
<proteinExistence type="inferred from homology"/>
<dbReference type="AlphaFoldDB" id="A0A6A6HCH9"/>
<evidence type="ECO:0000313" key="7">
    <source>
        <dbReference type="EMBL" id="KAF2235826.1"/>
    </source>
</evidence>
<keyword evidence="3" id="KW-0560">Oxidoreductase</keyword>
<dbReference type="Pfam" id="PF00107">
    <property type="entry name" value="ADH_zinc_N"/>
    <property type="match status" value="1"/>
</dbReference>
<dbReference type="InterPro" id="IPR011032">
    <property type="entry name" value="GroES-like_sf"/>
</dbReference>
<keyword evidence="8" id="KW-1185">Reference proteome</keyword>
<dbReference type="SUPFAM" id="SSF51735">
    <property type="entry name" value="NAD(P)-binding Rossmann-fold domains"/>
    <property type="match status" value="1"/>
</dbReference>
<dbReference type="Gene3D" id="3.40.50.720">
    <property type="entry name" value="NAD(P)-binding Rossmann-like Domain"/>
    <property type="match status" value="1"/>
</dbReference>
<dbReference type="GO" id="GO:0016651">
    <property type="term" value="F:oxidoreductase activity, acting on NAD(P)H"/>
    <property type="evidence" value="ECO:0007669"/>
    <property type="project" value="InterPro"/>
</dbReference>
<dbReference type="SUPFAM" id="SSF50129">
    <property type="entry name" value="GroES-like"/>
    <property type="match status" value="1"/>
</dbReference>
<dbReference type="PANTHER" id="PTHR45348:SF2">
    <property type="entry name" value="ZINC-TYPE ALCOHOL DEHYDROGENASE-LIKE PROTEIN C2E1P3.01"/>
    <property type="match status" value="1"/>
</dbReference>
<dbReference type="InterPro" id="IPR036291">
    <property type="entry name" value="NAD(P)-bd_dom_sf"/>
</dbReference>
<dbReference type="Pfam" id="PF08240">
    <property type="entry name" value="ADH_N"/>
    <property type="match status" value="1"/>
</dbReference>
<evidence type="ECO:0000313" key="8">
    <source>
        <dbReference type="Proteomes" id="UP000800092"/>
    </source>
</evidence>
<dbReference type="InterPro" id="IPR013149">
    <property type="entry name" value="ADH-like_C"/>
</dbReference>
<evidence type="ECO:0000256" key="1">
    <source>
        <dbReference type="ARBA" id="ARBA00008072"/>
    </source>
</evidence>
<sequence length="405" mass="43816">MAPKFTKRELEGHEPTRPGSPGQDVLLIHGPGQQYRLTSQQEIPSLNSPSEILVKVIAIGLNPIDWKGPDFNFGLPSLPWINGRDMAGVVVKAHKRLRRIRVGDVVLSPSTDYRDIRKAAFQEFSISSEHNAARVPRDMPIQSSAVMGVAYVTAAITLGICFGLDFSTIGSYFRAPNLLHLLQEVDPNALATDVRDECLNGIEELDRVKAGDWIAIWGASSATGMIALQLAKLCGLRVIGVADVARHGDKLLQAGADLLVDRHDTDRAVAIIRGVTKGSLRFGLDTVGKDTATRLQECLSTTAEDGRKSHLAGLTGVPKVPTDNVVLHKVPIKTFHDVPQVGECLMVLLEKLLVARKLLPPEVETAMGGLNGINEALDLLRKGTISGKRVVVPLDTSIERATITI</sequence>